<proteinExistence type="predicted"/>
<dbReference type="Pfam" id="PF16899">
    <property type="entry name" value="Cyclin_C_2"/>
    <property type="match status" value="1"/>
</dbReference>
<reference evidence="4" key="1">
    <citation type="submission" date="2016-06" db="UniProtKB">
        <authorList>
            <consortium name="WormBaseParasite"/>
        </authorList>
    </citation>
    <scope>IDENTIFICATION</scope>
</reference>
<evidence type="ECO:0000313" key="4">
    <source>
        <dbReference type="WBParaSite" id="SBAD_0000403701-mRNA-1"/>
    </source>
</evidence>
<dbReference type="PANTHER" id="PTHR10026">
    <property type="entry name" value="CYCLIN"/>
    <property type="match status" value="1"/>
</dbReference>
<feature type="compositionally biased region" description="Polar residues" evidence="2">
    <location>
        <begin position="279"/>
        <end position="297"/>
    </location>
</feature>
<feature type="region of interest" description="Disordered" evidence="2">
    <location>
        <begin position="263"/>
        <end position="297"/>
    </location>
</feature>
<protein>
    <submittedName>
        <fullName evidence="4">CYCLIN domain-containing protein</fullName>
    </submittedName>
</protein>
<dbReference type="GO" id="GO:0016538">
    <property type="term" value="F:cyclin-dependent protein serine/threonine kinase regulator activity"/>
    <property type="evidence" value="ECO:0007669"/>
    <property type="project" value="InterPro"/>
</dbReference>
<keyword evidence="1" id="KW-0195">Cyclin</keyword>
<evidence type="ECO:0000256" key="2">
    <source>
        <dbReference type="SAM" id="MobiDB-lite"/>
    </source>
</evidence>
<dbReference type="InterPro" id="IPR013763">
    <property type="entry name" value="Cyclin-like_dom"/>
</dbReference>
<dbReference type="WBParaSite" id="SBAD_0000403701-mRNA-1">
    <property type="protein sequence ID" value="SBAD_0000403701-mRNA-1"/>
    <property type="gene ID" value="SBAD_0000403701"/>
</dbReference>
<sequence>LYVLTFRQQWILDRQEILYERAADLRIFSEEEYQKIGIFFTNLIQAIGEQLKVRQQVIATATSIDPLLLSPTCIFLASKVDEFGVISQNKLLTACQSLGKCLDSYLNGADALRFGNKLHELFLVKNRYNFCYQQEFPYRINHILEAEFFLLEMLDCCLIVYHPYRPLMTFFDDLSNDESLISLSWKIINDSLKTDVCLMYAPSQIALACLHMASVMLGKNLNNWFAELSTDMEKILEINHQLLAMYQLWKNFDEKKEMYGLLQRIPKSKSQPSRPPSAAGNSNSQDQLLSTQPTPNS</sequence>
<dbReference type="PIRSF" id="PIRSF028758">
    <property type="entry name" value="Cyclin, C/H/G types"/>
    <property type="match status" value="1"/>
</dbReference>
<dbReference type="InterPro" id="IPR043198">
    <property type="entry name" value="Cyclin/Ssn8"/>
</dbReference>
<dbReference type="CDD" id="cd20513">
    <property type="entry name" value="CYCLIN_CCNC_rpt1"/>
    <property type="match status" value="1"/>
</dbReference>
<dbReference type="CDD" id="cd20514">
    <property type="entry name" value="CYCLIN_CCNC_rpt2"/>
    <property type="match status" value="1"/>
</dbReference>
<dbReference type="GO" id="GO:0006357">
    <property type="term" value="P:regulation of transcription by RNA polymerase II"/>
    <property type="evidence" value="ECO:0007669"/>
    <property type="project" value="InterPro"/>
</dbReference>
<evidence type="ECO:0000256" key="1">
    <source>
        <dbReference type="ARBA" id="ARBA00023127"/>
    </source>
</evidence>
<organism evidence="4">
    <name type="scientific">Soboliphyme baturini</name>
    <dbReference type="NCBI Taxonomy" id="241478"/>
    <lineage>
        <taxon>Eukaryota</taxon>
        <taxon>Metazoa</taxon>
        <taxon>Ecdysozoa</taxon>
        <taxon>Nematoda</taxon>
        <taxon>Enoplea</taxon>
        <taxon>Dorylaimia</taxon>
        <taxon>Dioctophymatida</taxon>
        <taxon>Dioctophymatoidea</taxon>
        <taxon>Soboliphymatidae</taxon>
        <taxon>Soboliphyme</taxon>
    </lineage>
</organism>
<name>A0A183IJS0_9BILA</name>
<evidence type="ECO:0000259" key="3">
    <source>
        <dbReference type="SMART" id="SM00385"/>
    </source>
</evidence>
<dbReference type="InterPro" id="IPR036915">
    <property type="entry name" value="Cyclin-like_sf"/>
</dbReference>
<dbReference type="AlphaFoldDB" id="A0A183IJS0"/>
<dbReference type="InterPro" id="IPR031658">
    <property type="entry name" value="Cyclin_C_2"/>
</dbReference>
<dbReference type="Gene3D" id="1.10.472.10">
    <property type="entry name" value="Cyclin-like"/>
    <property type="match status" value="2"/>
</dbReference>
<feature type="domain" description="Cyclin-like" evidence="3">
    <location>
        <begin position="165"/>
        <end position="244"/>
    </location>
</feature>
<dbReference type="SMART" id="SM00385">
    <property type="entry name" value="CYCLIN"/>
    <property type="match status" value="1"/>
</dbReference>
<accession>A0A183IJS0</accession>
<dbReference type="SUPFAM" id="SSF47954">
    <property type="entry name" value="Cyclin-like"/>
    <property type="match status" value="2"/>
</dbReference>